<accession>A0A158FHX1</accession>
<evidence type="ECO:0000256" key="2">
    <source>
        <dbReference type="HAMAP-Rule" id="MF_01411"/>
    </source>
</evidence>
<comment type="subcellular location">
    <subcellularLocation>
        <location evidence="2">Cell outer membrane</location>
    </subcellularLocation>
</comment>
<comment type="similarity">
    <text evidence="2">Belongs to the LptD family.</text>
</comment>
<protein>
    <recommendedName>
        <fullName evidence="2">LPS-assembly protein LptD</fullName>
    </recommendedName>
</protein>
<dbReference type="HAMAP" id="MF_01411">
    <property type="entry name" value="LPS_assembly_LptD"/>
    <property type="match status" value="1"/>
</dbReference>
<dbReference type="GO" id="GO:1990351">
    <property type="term" value="C:transporter complex"/>
    <property type="evidence" value="ECO:0007669"/>
    <property type="project" value="TreeGrafter"/>
</dbReference>
<evidence type="ECO:0000256" key="1">
    <source>
        <dbReference type="ARBA" id="ARBA00022729"/>
    </source>
</evidence>
<dbReference type="OrthoDB" id="9760225at2"/>
<dbReference type="InterPro" id="IPR050218">
    <property type="entry name" value="LptD"/>
</dbReference>
<evidence type="ECO:0000313" key="4">
    <source>
        <dbReference type="EMBL" id="SAL19472.1"/>
    </source>
</evidence>
<dbReference type="GO" id="GO:0009279">
    <property type="term" value="C:cell outer membrane"/>
    <property type="evidence" value="ECO:0007669"/>
    <property type="project" value="UniProtKB-SubCell"/>
</dbReference>
<dbReference type="AlphaFoldDB" id="A0A158FHX1"/>
<dbReference type="PANTHER" id="PTHR30189:SF1">
    <property type="entry name" value="LPS-ASSEMBLY PROTEIN LPTD"/>
    <property type="match status" value="1"/>
</dbReference>
<organism evidence="4 5">
    <name type="scientific">Caballeronia udeis</name>
    <dbReference type="NCBI Taxonomy" id="1232866"/>
    <lineage>
        <taxon>Bacteria</taxon>
        <taxon>Pseudomonadati</taxon>
        <taxon>Pseudomonadota</taxon>
        <taxon>Betaproteobacteria</taxon>
        <taxon>Burkholderiales</taxon>
        <taxon>Burkholderiaceae</taxon>
        <taxon>Caballeronia</taxon>
    </lineage>
</organism>
<comment type="caution">
    <text evidence="2">Lacks conserved residue(s) required for the propagation of feature annotation.</text>
</comment>
<dbReference type="EMBL" id="FCOK02000005">
    <property type="protein sequence ID" value="SAL19472.1"/>
    <property type="molecule type" value="Genomic_DNA"/>
</dbReference>
<dbReference type="GO" id="GO:0015920">
    <property type="term" value="P:lipopolysaccharide transport"/>
    <property type="evidence" value="ECO:0007669"/>
    <property type="project" value="InterPro"/>
</dbReference>
<dbReference type="InterPro" id="IPR020889">
    <property type="entry name" value="LipoPS_assembly_LptD"/>
</dbReference>
<keyword evidence="2" id="KW-0472">Membrane</keyword>
<reference evidence="4 5" key="1">
    <citation type="submission" date="2016-01" db="EMBL/GenBank/DDBJ databases">
        <authorList>
            <person name="Oliw E.H."/>
        </authorList>
    </citation>
    <scope>NUCLEOTIDE SEQUENCE [LARGE SCALE GENOMIC DNA]</scope>
    <source>
        <strain evidence="4">LMG 27134</strain>
    </source>
</reference>
<dbReference type="GO" id="GO:0043165">
    <property type="term" value="P:Gram-negative-bacterium-type cell outer membrane assembly"/>
    <property type="evidence" value="ECO:0007669"/>
    <property type="project" value="UniProtKB-UniRule"/>
</dbReference>
<proteinExistence type="inferred from homology"/>
<comment type="subunit">
    <text evidence="2">Component of the lipopolysaccharide transport and assembly complex. Interacts with LptE and LptA.</text>
</comment>
<keyword evidence="2" id="KW-0998">Cell outer membrane</keyword>
<sequence precursor="true">MRHIAVAAAIVMSLTPSLARAQLSGAAAQAEPVDPPWGLRVAPQITDHPLPANGSPSVFGIGDSADGDEDRDLSLKGHGELRRDATLVKGDAVHYDIDRNVADAYGHVRIVDNYDVFVGPEAHLHVEANEGTIATPTYHFKLTGGSGSADRIDLIDNERSVVHHGTYTACQCETDPAWYLKAASFDMDQGSNEGIAHNGVLFFQGVPIFASPWLSFPLSNARQSGFLPPTFSLSSTNGFDLSVPYYFNIAPNYDLTVTPRYMSKRGAMLTTNYRYLSPTYSGSVTIAYLPNDALTKTNRYSINIVHNQNFGDGLAAYVNYSQVSDVNVTTDLASNTASLVNGQDIFQQEAGVTYNSGPWSVVARVQRWQSFSTSPPYNRAPEVDVKYNQYNLGGFDFGAEADAARFTISTADSTEGSRFTFNPYVSYPLSGPGWFITPKVQWHYVAYDLSSIGSTAPTGQPKSFSFNVPTFSVDSGLIFERSIRLFGTDYIQTLEPRLYYVYTPYRNQTFAPIFDTGEEDFGLAQIFTDNTFVGGDRVADLNRVTAAITSRFINQATGDERARFVVAQQYYFTNPQVTLEPGAAVTDIRGSDVIVGASLKIGPGFTTEQAVQYDEQRNQLDQGTSGFTWKPGDREVVSLAYRYTRADEDLDNEAENQIVASGQWPLSRNLYAVGQANYDMVAHRLVAGLLGVQYNADCWALSFAVQKYTNIATSTTTASSATRVLLQLQLKGLTKIDNGLSEQFRASIPGYTPLPAPPAPESRFSDYE</sequence>
<dbReference type="Pfam" id="PF04453">
    <property type="entry name" value="LptD"/>
    <property type="match status" value="1"/>
</dbReference>
<keyword evidence="1 2" id="KW-0732">Signal</keyword>
<evidence type="ECO:0000313" key="5">
    <source>
        <dbReference type="Proteomes" id="UP000054683"/>
    </source>
</evidence>
<gene>
    <name evidence="2" type="primary">lptD</name>
    <name evidence="4" type="ORF">AWB69_01211</name>
</gene>
<dbReference type="PANTHER" id="PTHR30189">
    <property type="entry name" value="LPS-ASSEMBLY PROTEIN"/>
    <property type="match status" value="1"/>
</dbReference>
<feature type="domain" description="LptD C-terminal" evidence="3">
    <location>
        <begin position="297"/>
        <end position="669"/>
    </location>
</feature>
<dbReference type="InterPro" id="IPR007543">
    <property type="entry name" value="LptD_C"/>
</dbReference>
<evidence type="ECO:0000259" key="3">
    <source>
        <dbReference type="Pfam" id="PF04453"/>
    </source>
</evidence>
<feature type="chain" id="PRO_5009000719" description="LPS-assembly protein LptD" evidence="2">
    <location>
        <begin position="22"/>
        <end position="768"/>
    </location>
</feature>
<dbReference type="Proteomes" id="UP000054683">
    <property type="component" value="Unassembled WGS sequence"/>
</dbReference>
<comment type="function">
    <text evidence="2">Together with LptE, is involved in the assembly of lipopolysaccharide (LPS) at the surface of the outer membrane.</text>
</comment>
<feature type="signal peptide" evidence="2">
    <location>
        <begin position="1"/>
        <end position="21"/>
    </location>
</feature>
<name>A0A158FHX1_9BURK</name>